<comment type="caution">
    <text evidence="2">The sequence shown here is derived from an EMBL/GenBank/DDBJ whole genome shotgun (WGS) entry which is preliminary data.</text>
</comment>
<sequence length="176" mass="19384">MGLRSRVARCCQRSARRPTELQRSSTELGKWDESKGKSKRVPGKRLALIAKCELLAGIRLENERQQTTMAVLAPTGGWVTAASLSLASTSVPITLGSDNARVGGSFQRDVRQEALILVWLSPAAKPLPSYVCRDERLAKWGVDHWIETLHGAVKGLACNGLLSFLYSVLESQWPER</sequence>
<proteinExistence type="predicted"/>
<dbReference type="EMBL" id="BBTG02000016">
    <property type="protein sequence ID" value="GAO14356.1"/>
    <property type="molecule type" value="Genomic_DNA"/>
</dbReference>
<gene>
    <name evidence="2" type="ORF">UVI_02034300</name>
</gene>
<feature type="region of interest" description="Disordered" evidence="1">
    <location>
        <begin position="14"/>
        <end position="38"/>
    </location>
</feature>
<dbReference type="Proteomes" id="UP000054053">
    <property type="component" value="Unassembled WGS sequence"/>
</dbReference>
<organism evidence="2 3">
    <name type="scientific">Ustilaginoidea virens</name>
    <name type="common">Rice false smut fungus</name>
    <name type="synonym">Villosiclava virens</name>
    <dbReference type="NCBI Taxonomy" id="1159556"/>
    <lineage>
        <taxon>Eukaryota</taxon>
        <taxon>Fungi</taxon>
        <taxon>Dikarya</taxon>
        <taxon>Ascomycota</taxon>
        <taxon>Pezizomycotina</taxon>
        <taxon>Sordariomycetes</taxon>
        <taxon>Hypocreomycetidae</taxon>
        <taxon>Hypocreales</taxon>
        <taxon>Clavicipitaceae</taxon>
        <taxon>Ustilaginoidea</taxon>
    </lineage>
</organism>
<reference evidence="3" key="1">
    <citation type="journal article" date="2016" name="Genome Announc.">
        <title>Genome sequence of Ustilaginoidea virens IPU010, a rice pathogenic fungus causing false smut.</title>
        <authorList>
            <person name="Kumagai T."/>
            <person name="Ishii T."/>
            <person name="Terai G."/>
            <person name="Umemura M."/>
            <person name="Machida M."/>
            <person name="Asai K."/>
        </authorList>
    </citation>
    <scope>NUCLEOTIDE SEQUENCE [LARGE SCALE GENOMIC DNA]</scope>
    <source>
        <strain evidence="3">IPU010</strain>
    </source>
</reference>
<dbReference type="AlphaFoldDB" id="A0A1B5KWK8"/>
<accession>A0A1B5KWK8</accession>
<name>A0A1B5KWK8_USTVR</name>
<protein>
    <submittedName>
        <fullName evidence="2">Uncharacterized protein</fullName>
    </submittedName>
</protein>
<evidence type="ECO:0000313" key="2">
    <source>
        <dbReference type="EMBL" id="GAO14356.1"/>
    </source>
</evidence>
<evidence type="ECO:0000256" key="1">
    <source>
        <dbReference type="SAM" id="MobiDB-lite"/>
    </source>
</evidence>
<evidence type="ECO:0000313" key="3">
    <source>
        <dbReference type="Proteomes" id="UP000054053"/>
    </source>
</evidence>